<dbReference type="GO" id="GO:0008955">
    <property type="term" value="F:peptidoglycan glycosyltransferase activity"/>
    <property type="evidence" value="ECO:0007669"/>
    <property type="project" value="UniProtKB-EC"/>
</dbReference>
<keyword evidence="3" id="KW-1003">Cell membrane</keyword>
<evidence type="ECO:0000313" key="23">
    <source>
        <dbReference type="Proteomes" id="UP000028123"/>
    </source>
</evidence>
<evidence type="ECO:0000313" key="22">
    <source>
        <dbReference type="EMBL" id="KEQ23612.1"/>
    </source>
</evidence>
<evidence type="ECO:0000259" key="20">
    <source>
        <dbReference type="Pfam" id="PF00905"/>
    </source>
</evidence>
<keyword evidence="6" id="KW-0328">Glycosyltransferase</keyword>
<proteinExistence type="inferred from homology"/>
<comment type="similarity">
    <text evidence="2">In the N-terminal section; belongs to the glycosyltransferase 51 family.</text>
</comment>
<keyword evidence="14" id="KW-0511">Multifunctional enzyme</keyword>
<keyword evidence="13 19" id="KW-0472">Membrane</keyword>
<keyword evidence="9" id="KW-0378">Hydrolase</keyword>
<evidence type="ECO:0000256" key="19">
    <source>
        <dbReference type="SAM" id="Phobius"/>
    </source>
</evidence>
<dbReference type="SUPFAM" id="SSF53955">
    <property type="entry name" value="Lysozyme-like"/>
    <property type="match status" value="1"/>
</dbReference>
<keyword evidence="23" id="KW-1185">Reference proteome</keyword>
<keyword evidence="11" id="KW-0573">Peptidoglycan synthesis</keyword>
<feature type="compositionally biased region" description="Basic and acidic residues" evidence="18">
    <location>
        <begin position="764"/>
        <end position="773"/>
    </location>
</feature>
<dbReference type="GO" id="GO:0009002">
    <property type="term" value="F:serine-type D-Ala-D-Ala carboxypeptidase activity"/>
    <property type="evidence" value="ECO:0007669"/>
    <property type="project" value="UniProtKB-EC"/>
</dbReference>
<comment type="catalytic activity">
    <reaction evidence="16">
        <text>Preferential cleavage: (Ac)2-L-Lys-D-Ala-|-D-Ala. Also transpeptidation of peptidyl-alanyl moieties that are N-acyl substituents of D-alanine.</text>
        <dbReference type="EC" id="3.4.16.4"/>
    </reaction>
</comment>
<dbReference type="InterPro" id="IPR001460">
    <property type="entry name" value="PCN-bd_Tpept"/>
</dbReference>
<keyword evidence="8 19" id="KW-0812">Transmembrane</keyword>
<protein>
    <submittedName>
        <fullName evidence="22">Uncharacterized protein</fullName>
    </submittedName>
</protein>
<dbReference type="GO" id="GO:0008360">
    <property type="term" value="P:regulation of cell shape"/>
    <property type="evidence" value="ECO:0007669"/>
    <property type="project" value="UniProtKB-KW"/>
</dbReference>
<evidence type="ECO:0000256" key="15">
    <source>
        <dbReference type="ARBA" id="ARBA00023316"/>
    </source>
</evidence>
<keyword evidence="4" id="KW-0121">Carboxypeptidase</keyword>
<dbReference type="FunFam" id="1.10.3810.10:FF:000001">
    <property type="entry name" value="Penicillin-binding protein 1A"/>
    <property type="match status" value="1"/>
</dbReference>
<dbReference type="Pfam" id="PF00912">
    <property type="entry name" value="Transgly"/>
    <property type="match status" value="1"/>
</dbReference>
<dbReference type="GO" id="GO:0008658">
    <property type="term" value="F:penicillin binding"/>
    <property type="evidence" value="ECO:0007669"/>
    <property type="project" value="InterPro"/>
</dbReference>
<dbReference type="Pfam" id="PF00905">
    <property type="entry name" value="Transpeptidase"/>
    <property type="match status" value="1"/>
</dbReference>
<keyword evidence="15" id="KW-0961">Cell wall biogenesis/degradation</keyword>
<feature type="domain" description="Glycosyl transferase family 51" evidence="21">
    <location>
        <begin position="176"/>
        <end position="349"/>
    </location>
</feature>
<dbReference type="EMBL" id="JNVM01000021">
    <property type="protein sequence ID" value="KEQ23612.1"/>
    <property type="molecule type" value="Genomic_DNA"/>
</dbReference>
<feature type="domain" description="Penicillin-binding protein transpeptidase" evidence="20">
    <location>
        <begin position="445"/>
        <end position="728"/>
    </location>
</feature>
<keyword evidence="10" id="KW-0133">Cell shape</keyword>
<gene>
    <name evidence="22" type="ORF">ET33_15965</name>
</gene>
<dbReference type="SUPFAM" id="SSF56601">
    <property type="entry name" value="beta-lactamase/transpeptidase-like"/>
    <property type="match status" value="1"/>
</dbReference>
<feature type="region of interest" description="Disordered" evidence="18">
    <location>
        <begin position="748"/>
        <end position="792"/>
    </location>
</feature>
<evidence type="ECO:0000256" key="17">
    <source>
        <dbReference type="ARBA" id="ARBA00049902"/>
    </source>
</evidence>
<sequence length="792" mass="86269">MSLSRMFRWRPKAKPGTGSSPKREGVREGQSYRASGGGSRAADEARQAARSTWRRAGSAGQDDPSRRQAANAVRKSAPGDGGGAVRKEREYAASDPRAVPREAREPVPGSGGTAARETKKARRYRGRRWLWTAGLLCFVAGVAGLGAAAVWVRDLDISKLEHPLPEPSFVMDAGGQPVAQLSSSRIVPVPLGQIPLDLRNAVVAVEDRRFYDHAGFDVWSIGRALIRDLKAGAMEEGGSTITQQLAKNLFLDSDKSFNRKFKELGYAIKINFAYSKDEILELYLNSIYFGEGRWGVEGAAQQYFGKSVQQLTLAESAVLAGLPKAPSLYSPVRHPDKTLERRNLVLSLMKEQHFISDAAYDKAVAEPIALKPNNGESLKGRHPSYVDYVMDEAEKLYGFTEQQILTHGLRIYTAMDLKVQQAAEEVYRTDALFPQSPPDRPVQSGAVVLDQRTGGIRAIVGARGDQTYRGFNRATELKRQPGSSFKPLAVYGPALELGYTPESILYDGELDISGYRPKDWDAQTRGQVSLREAVIRSWNIPAVWLLNEIGIDAGMNYVRKAGIALPPADRNLSLALGGLSEGVSPLQMAQAYGAIANDGMMQKAHAITKITTKDGHTLVEVKPQPTKLTEPVYAYTLTRLLQETVAQGTGIAAALSGRPAAGKTGTTQLPATAEFGAIGRNGAKDAWFVGFTPELTAAIWLGYDQTDKTHYLTTSGGAVPAQLFREMMTRALKDTPVTDFPVPEEVRRAMEEAQLRSPLGSDGHAPETGKPQDRSGQPETPRPGWLRKKQGD</sequence>
<dbReference type="Proteomes" id="UP000028123">
    <property type="component" value="Unassembled WGS sequence"/>
</dbReference>
<dbReference type="GO" id="GO:0030288">
    <property type="term" value="C:outer membrane-bounded periplasmic space"/>
    <property type="evidence" value="ECO:0007669"/>
    <property type="project" value="TreeGrafter"/>
</dbReference>
<dbReference type="GO" id="GO:0071555">
    <property type="term" value="P:cell wall organization"/>
    <property type="evidence" value="ECO:0007669"/>
    <property type="project" value="UniProtKB-KW"/>
</dbReference>
<evidence type="ECO:0000256" key="14">
    <source>
        <dbReference type="ARBA" id="ARBA00023268"/>
    </source>
</evidence>
<evidence type="ECO:0000256" key="13">
    <source>
        <dbReference type="ARBA" id="ARBA00023136"/>
    </source>
</evidence>
<dbReference type="InterPro" id="IPR012338">
    <property type="entry name" value="Beta-lactam/transpept-like"/>
</dbReference>
<evidence type="ECO:0000256" key="7">
    <source>
        <dbReference type="ARBA" id="ARBA00022679"/>
    </source>
</evidence>
<evidence type="ECO:0000256" key="8">
    <source>
        <dbReference type="ARBA" id="ARBA00022692"/>
    </source>
</evidence>
<dbReference type="OrthoDB" id="9766909at2"/>
<comment type="catalytic activity">
    <reaction evidence="17">
        <text>[GlcNAc-(1-&gt;4)-Mur2Ac(oyl-L-Ala-gamma-D-Glu-L-Lys-D-Ala-D-Ala)](n)-di-trans,octa-cis-undecaprenyl diphosphate + beta-D-GlcNAc-(1-&gt;4)-Mur2Ac(oyl-L-Ala-gamma-D-Glu-L-Lys-D-Ala-D-Ala)-di-trans,octa-cis-undecaprenyl diphosphate = [GlcNAc-(1-&gt;4)-Mur2Ac(oyl-L-Ala-gamma-D-Glu-L-Lys-D-Ala-D-Ala)](n+1)-di-trans,octa-cis-undecaprenyl diphosphate + di-trans,octa-cis-undecaprenyl diphosphate + H(+)</text>
        <dbReference type="Rhea" id="RHEA:23708"/>
        <dbReference type="Rhea" id="RHEA-COMP:9602"/>
        <dbReference type="Rhea" id="RHEA-COMP:9603"/>
        <dbReference type="ChEBI" id="CHEBI:15378"/>
        <dbReference type="ChEBI" id="CHEBI:58405"/>
        <dbReference type="ChEBI" id="CHEBI:60033"/>
        <dbReference type="ChEBI" id="CHEBI:78435"/>
        <dbReference type="EC" id="2.4.99.28"/>
    </reaction>
</comment>
<dbReference type="PANTHER" id="PTHR32282">
    <property type="entry name" value="BINDING PROTEIN TRANSPEPTIDASE, PUTATIVE-RELATED"/>
    <property type="match status" value="1"/>
</dbReference>
<dbReference type="InterPro" id="IPR023346">
    <property type="entry name" value="Lysozyme-like_dom_sf"/>
</dbReference>
<accession>A0A081NYT9</accession>
<dbReference type="RefSeq" id="WP_036688265.1">
    <property type="nucleotide sequence ID" value="NZ_JNVM01000021.1"/>
</dbReference>
<evidence type="ECO:0000256" key="3">
    <source>
        <dbReference type="ARBA" id="ARBA00022475"/>
    </source>
</evidence>
<keyword evidence="12 19" id="KW-1133">Transmembrane helix</keyword>
<comment type="similarity">
    <text evidence="1">In the C-terminal section; belongs to the transpeptidase family.</text>
</comment>
<comment type="caution">
    <text evidence="22">The sequence shown here is derived from an EMBL/GenBank/DDBJ whole genome shotgun (WGS) entry which is preliminary data.</text>
</comment>
<evidence type="ECO:0000256" key="5">
    <source>
        <dbReference type="ARBA" id="ARBA00022670"/>
    </source>
</evidence>
<evidence type="ECO:0000256" key="18">
    <source>
        <dbReference type="SAM" id="MobiDB-lite"/>
    </source>
</evidence>
<feature type="compositionally biased region" description="Basic and acidic residues" evidence="18">
    <location>
        <begin position="85"/>
        <end position="105"/>
    </location>
</feature>
<dbReference type="NCBIfam" id="TIGR02074">
    <property type="entry name" value="PBP_1a_fam"/>
    <property type="match status" value="1"/>
</dbReference>
<evidence type="ECO:0000256" key="6">
    <source>
        <dbReference type="ARBA" id="ARBA00022676"/>
    </source>
</evidence>
<dbReference type="Gene3D" id="3.40.710.10">
    <property type="entry name" value="DD-peptidase/beta-lactamase superfamily"/>
    <property type="match status" value="1"/>
</dbReference>
<evidence type="ECO:0000256" key="10">
    <source>
        <dbReference type="ARBA" id="ARBA00022960"/>
    </source>
</evidence>
<dbReference type="InterPro" id="IPR036950">
    <property type="entry name" value="PBP_transglycosylase"/>
</dbReference>
<dbReference type="InterPro" id="IPR050396">
    <property type="entry name" value="Glycosyltr_51/Transpeptidase"/>
</dbReference>
<reference evidence="22 23" key="1">
    <citation type="submission" date="2014-06" db="EMBL/GenBank/DDBJ databases">
        <title>Draft genome sequence of Paenibacillus sp. MSt1.</title>
        <authorList>
            <person name="Aw Y.K."/>
            <person name="Ong K.S."/>
            <person name="Gan H.M."/>
            <person name="Lee S.M."/>
        </authorList>
    </citation>
    <scope>NUCLEOTIDE SEQUENCE [LARGE SCALE GENOMIC DNA]</scope>
    <source>
        <strain evidence="22 23">MSt1</strain>
    </source>
</reference>
<dbReference type="Gene3D" id="1.10.3810.10">
    <property type="entry name" value="Biosynthetic peptidoglycan transglycosylase-like"/>
    <property type="match status" value="1"/>
</dbReference>
<dbReference type="eggNOG" id="COG0744">
    <property type="taxonomic scope" value="Bacteria"/>
</dbReference>
<name>A0A081NYT9_9BACL</name>
<dbReference type="InterPro" id="IPR001264">
    <property type="entry name" value="Glyco_trans_51"/>
</dbReference>
<keyword evidence="5" id="KW-0645">Protease</keyword>
<feature type="region of interest" description="Disordered" evidence="18">
    <location>
        <begin position="1"/>
        <end position="119"/>
    </location>
</feature>
<organism evidence="22 23">
    <name type="scientific">Paenibacillus tyrfis</name>
    <dbReference type="NCBI Taxonomy" id="1501230"/>
    <lineage>
        <taxon>Bacteria</taxon>
        <taxon>Bacillati</taxon>
        <taxon>Bacillota</taxon>
        <taxon>Bacilli</taxon>
        <taxon>Bacillales</taxon>
        <taxon>Paenibacillaceae</taxon>
        <taxon>Paenibacillus</taxon>
    </lineage>
</organism>
<dbReference type="GO" id="GO:0009252">
    <property type="term" value="P:peptidoglycan biosynthetic process"/>
    <property type="evidence" value="ECO:0007669"/>
    <property type="project" value="UniProtKB-KW"/>
</dbReference>
<evidence type="ECO:0000256" key="9">
    <source>
        <dbReference type="ARBA" id="ARBA00022801"/>
    </source>
</evidence>
<evidence type="ECO:0000256" key="2">
    <source>
        <dbReference type="ARBA" id="ARBA00007739"/>
    </source>
</evidence>
<evidence type="ECO:0000256" key="16">
    <source>
        <dbReference type="ARBA" id="ARBA00034000"/>
    </source>
</evidence>
<evidence type="ECO:0000256" key="11">
    <source>
        <dbReference type="ARBA" id="ARBA00022984"/>
    </source>
</evidence>
<keyword evidence="7" id="KW-0808">Transferase</keyword>
<evidence type="ECO:0000256" key="1">
    <source>
        <dbReference type="ARBA" id="ARBA00007090"/>
    </source>
</evidence>
<evidence type="ECO:0000256" key="12">
    <source>
        <dbReference type="ARBA" id="ARBA00022989"/>
    </source>
</evidence>
<dbReference type="AlphaFoldDB" id="A0A081NYT9"/>
<dbReference type="PANTHER" id="PTHR32282:SF32">
    <property type="entry name" value="PENICILLIN-BINDING PROTEIN 2A"/>
    <property type="match status" value="1"/>
</dbReference>
<evidence type="ECO:0000256" key="4">
    <source>
        <dbReference type="ARBA" id="ARBA00022645"/>
    </source>
</evidence>
<dbReference type="GO" id="GO:0006508">
    <property type="term" value="P:proteolysis"/>
    <property type="evidence" value="ECO:0007669"/>
    <property type="project" value="UniProtKB-KW"/>
</dbReference>
<evidence type="ECO:0000259" key="21">
    <source>
        <dbReference type="Pfam" id="PF00912"/>
    </source>
</evidence>
<feature type="transmembrane region" description="Helical" evidence="19">
    <location>
        <begin position="129"/>
        <end position="152"/>
    </location>
</feature>